<proteinExistence type="predicted"/>
<gene>
    <name evidence="1" type="ORF">J4P68_0028970</name>
</gene>
<dbReference type="Proteomes" id="UP000692816">
    <property type="component" value="Chromosome"/>
</dbReference>
<evidence type="ECO:0000313" key="2">
    <source>
        <dbReference type="Proteomes" id="UP000692816"/>
    </source>
</evidence>
<keyword evidence="2" id="KW-1185">Reference proteome</keyword>
<organism evidence="1 2">
    <name type="scientific">Bradyrhizobium quebecense</name>
    <dbReference type="NCBI Taxonomy" id="2748629"/>
    <lineage>
        <taxon>Bacteria</taxon>
        <taxon>Pseudomonadati</taxon>
        <taxon>Pseudomonadota</taxon>
        <taxon>Alphaproteobacteria</taxon>
        <taxon>Hyphomicrobiales</taxon>
        <taxon>Nitrobacteraceae</taxon>
        <taxon>Bradyrhizobium</taxon>
    </lineage>
</organism>
<evidence type="ECO:0000313" key="1">
    <source>
        <dbReference type="EMBL" id="UGY01125.1"/>
    </source>
</evidence>
<reference evidence="1 2" key="1">
    <citation type="journal article" date="2021" name="Int. J. Syst. Evol. Microbiol.">
        <title>Bradyrhizobium septentrionale sp. nov. (sv. septentrionale) and Bradyrhizobium quebecense sp. nov. (sv. septentrionale) associated with legumes native to Canada possess rearranged symbiosis genes and numerous insertion sequences.</title>
        <authorList>
            <person name="Bromfield E.S.P."/>
            <person name="Cloutier S."/>
        </authorList>
    </citation>
    <scope>NUCLEOTIDE SEQUENCE [LARGE SCALE GENOMIC DNA]</scope>
    <source>
        <strain evidence="1 2">12S5</strain>
    </source>
</reference>
<accession>A0ACD3V4U0</accession>
<sequence length="141" mass="15180">MSAAHIAERIAIGQEFSDMNFRAFGFSFVGLLAAVSATAAADSPPSYQGDPDTYKVIFEDQSFRVIAATWKKGTTDKPHSHPVPFVVYPLTDCTIRLHNADGTTRDSPSKAGTAFAGPIVVSHTAENISSDDCKAIFVERK</sequence>
<protein>
    <submittedName>
        <fullName evidence="1">Uncharacterized protein</fullName>
    </submittedName>
</protein>
<name>A0ACD3V4U0_9BRAD</name>
<dbReference type="EMBL" id="CP088282">
    <property type="protein sequence ID" value="UGY01125.1"/>
    <property type="molecule type" value="Genomic_DNA"/>
</dbReference>